<evidence type="ECO:0000259" key="2">
    <source>
        <dbReference type="Pfam" id="PF14760"/>
    </source>
</evidence>
<evidence type="ECO:0000313" key="3">
    <source>
        <dbReference type="EMBL" id="MCW3789492.1"/>
    </source>
</evidence>
<dbReference type="InterPro" id="IPR023459">
    <property type="entry name" value="Tscrpt_elong_fac_GreA/B_fam"/>
</dbReference>
<dbReference type="InterPro" id="IPR018151">
    <property type="entry name" value="TF_GreA/GreB_CS"/>
</dbReference>
<gene>
    <name evidence="3" type="primary">rnk</name>
    <name evidence="3" type="ORF">OM075_23740</name>
</gene>
<dbReference type="Proteomes" id="UP001209229">
    <property type="component" value="Unassembled WGS sequence"/>
</dbReference>
<dbReference type="AlphaFoldDB" id="A0AAE3M9N4"/>
<keyword evidence="4" id="KW-1185">Reference proteome</keyword>
<dbReference type="GO" id="GO:0003677">
    <property type="term" value="F:DNA binding"/>
    <property type="evidence" value="ECO:0007669"/>
    <property type="project" value="InterPro"/>
</dbReference>
<accession>A0AAE3M9N4</accession>
<keyword evidence="3" id="KW-0418">Kinase</keyword>
<dbReference type="InterPro" id="IPR001437">
    <property type="entry name" value="Tscrpt_elong_fac_GreA/B_C"/>
</dbReference>
<dbReference type="GO" id="GO:0070063">
    <property type="term" value="F:RNA polymerase binding"/>
    <property type="evidence" value="ECO:0007669"/>
    <property type="project" value="InterPro"/>
</dbReference>
<evidence type="ECO:0000259" key="1">
    <source>
        <dbReference type="Pfam" id="PF01272"/>
    </source>
</evidence>
<dbReference type="SUPFAM" id="SSF54534">
    <property type="entry name" value="FKBP-like"/>
    <property type="match status" value="1"/>
</dbReference>
<reference evidence="3" key="1">
    <citation type="submission" date="2022-10" db="EMBL/GenBank/DDBJ databases">
        <authorList>
            <person name="Yu W.X."/>
        </authorList>
    </citation>
    <scope>NUCLEOTIDE SEQUENCE</scope>
    <source>
        <strain evidence="3">AAT</strain>
    </source>
</reference>
<dbReference type="Pfam" id="PF14760">
    <property type="entry name" value="Rnk_N"/>
    <property type="match status" value="1"/>
</dbReference>
<dbReference type="InterPro" id="IPR036953">
    <property type="entry name" value="GreA/GreB_C_sf"/>
</dbReference>
<dbReference type="Pfam" id="PF01272">
    <property type="entry name" value="GreA_GreB"/>
    <property type="match status" value="1"/>
</dbReference>
<dbReference type="PROSITE" id="PS00830">
    <property type="entry name" value="GREAB_2"/>
    <property type="match status" value="1"/>
</dbReference>
<evidence type="ECO:0000313" key="4">
    <source>
        <dbReference type="Proteomes" id="UP001209229"/>
    </source>
</evidence>
<dbReference type="InterPro" id="IPR029462">
    <property type="entry name" value="Rnk_N"/>
</dbReference>
<dbReference type="GO" id="GO:0032784">
    <property type="term" value="P:regulation of DNA-templated transcription elongation"/>
    <property type="evidence" value="ECO:0007669"/>
    <property type="project" value="InterPro"/>
</dbReference>
<dbReference type="EMBL" id="JAPDPJ010000116">
    <property type="protein sequence ID" value="MCW3789492.1"/>
    <property type="molecule type" value="Genomic_DNA"/>
</dbReference>
<dbReference type="GO" id="GO:0016301">
    <property type="term" value="F:kinase activity"/>
    <property type="evidence" value="ECO:0007669"/>
    <property type="project" value="UniProtKB-KW"/>
</dbReference>
<dbReference type="PANTHER" id="PTHR30437:SF5">
    <property type="entry name" value="REGULATOR OF NUCLEOSIDE DIPHOSPHATE KINASE"/>
    <property type="match status" value="1"/>
</dbReference>
<organism evidence="3 4">
    <name type="scientific">Plebeiibacterium sediminum</name>
    <dbReference type="NCBI Taxonomy" id="2992112"/>
    <lineage>
        <taxon>Bacteria</taxon>
        <taxon>Pseudomonadati</taxon>
        <taxon>Bacteroidota</taxon>
        <taxon>Bacteroidia</taxon>
        <taxon>Marinilabiliales</taxon>
        <taxon>Marinilabiliaceae</taxon>
        <taxon>Plebeiibacterium</taxon>
    </lineage>
</organism>
<feature type="domain" description="Transcription elongation factor GreA/GreB C-terminal" evidence="1">
    <location>
        <begin position="53"/>
        <end position="127"/>
    </location>
</feature>
<dbReference type="Gene3D" id="3.10.50.30">
    <property type="entry name" value="Transcription elongation factor, GreA/GreB, C-terminal domain"/>
    <property type="match status" value="1"/>
</dbReference>
<keyword evidence="3" id="KW-0808">Transferase</keyword>
<protein>
    <submittedName>
        <fullName evidence="3">Nucleoside diphosphate kinase regulator</fullName>
    </submittedName>
</protein>
<feature type="domain" description="Regulator of nucleoside diphosphate kinase N-terminal" evidence="2">
    <location>
        <begin position="4"/>
        <end position="44"/>
    </location>
</feature>
<dbReference type="RefSeq" id="WP_301193042.1">
    <property type="nucleotide sequence ID" value="NZ_JAPDPJ010000116.1"/>
</dbReference>
<proteinExistence type="predicted"/>
<dbReference type="GO" id="GO:0006354">
    <property type="term" value="P:DNA-templated transcription elongation"/>
    <property type="evidence" value="ECO:0007669"/>
    <property type="project" value="TreeGrafter"/>
</dbReference>
<sequence length="137" mass="15328">MEEKIKITELDYTRLSNLVGLARKEKGIELKNLEALAHEIKRAEKVNSKEISSEFITMNSIVHVENIDTQKPMKIKIVYPKEADFTKGHVSVLSPLGSALLGYKVGDTVQFEAPRGKVSIKILAIEYQPEANGEYAI</sequence>
<dbReference type="NCBIfam" id="NF004396">
    <property type="entry name" value="PRK05753.1"/>
    <property type="match status" value="1"/>
</dbReference>
<dbReference type="PANTHER" id="PTHR30437">
    <property type="entry name" value="TRANSCRIPTION ELONGATION FACTOR GREA"/>
    <property type="match status" value="1"/>
</dbReference>
<comment type="caution">
    <text evidence="3">The sequence shown here is derived from an EMBL/GenBank/DDBJ whole genome shotgun (WGS) entry which is preliminary data.</text>
</comment>
<name>A0AAE3M9N4_9BACT</name>